<protein>
    <submittedName>
        <fullName evidence="4">HAMP domain-containing histidine kinase</fullName>
    </submittedName>
</protein>
<dbReference type="InterPro" id="IPR003594">
    <property type="entry name" value="HATPase_dom"/>
</dbReference>
<dbReference type="Proteomes" id="UP000323946">
    <property type="component" value="Unassembled WGS sequence"/>
</dbReference>
<keyword evidence="2" id="KW-0472">Membrane</keyword>
<dbReference type="EMBL" id="VWPH01000011">
    <property type="protein sequence ID" value="KAA5830109.1"/>
    <property type="molecule type" value="Genomic_DNA"/>
</dbReference>
<comment type="caution">
    <text evidence="4">The sequence shown here is derived from an EMBL/GenBank/DDBJ whole genome shotgun (WGS) entry which is preliminary data.</text>
</comment>
<feature type="transmembrane region" description="Helical" evidence="2">
    <location>
        <begin position="6"/>
        <end position="30"/>
    </location>
</feature>
<dbReference type="Gene3D" id="3.30.565.10">
    <property type="entry name" value="Histidine kinase-like ATPase, C-terminal domain"/>
    <property type="match status" value="1"/>
</dbReference>
<name>A0A5M7BKC3_SACHI</name>
<evidence type="ECO:0000256" key="1">
    <source>
        <dbReference type="ARBA" id="ARBA00022777"/>
    </source>
</evidence>
<keyword evidence="1 4" id="KW-0808">Transferase</keyword>
<dbReference type="InterPro" id="IPR005467">
    <property type="entry name" value="His_kinase_dom"/>
</dbReference>
<feature type="transmembrane region" description="Helical" evidence="2">
    <location>
        <begin position="70"/>
        <end position="91"/>
    </location>
</feature>
<keyword evidence="2" id="KW-1133">Transmembrane helix</keyword>
<dbReference type="InterPro" id="IPR052023">
    <property type="entry name" value="Histidine_kinase_KdpD"/>
</dbReference>
<dbReference type="PANTHER" id="PTHR45569">
    <property type="entry name" value="SENSOR PROTEIN KDPD"/>
    <property type="match status" value="1"/>
</dbReference>
<evidence type="ECO:0000313" key="5">
    <source>
        <dbReference type="Proteomes" id="UP000323946"/>
    </source>
</evidence>
<keyword evidence="5" id="KW-1185">Reference proteome</keyword>
<gene>
    <name evidence="4" type="ORF">F1721_23725</name>
</gene>
<dbReference type="InterPro" id="IPR036890">
    <property type="entry name" value="HATPase_C_sf"/>
</dbReference>
<keyword evidence="1 4" id="KW-0418">Kinase</keyword>
<feature type="domain" description="Histidine kinase" evidence="3">
    <location>
        <begin position="103"/>
        <end position="268"/>
    </location>
</feature>
<feature type="transmembrane region" description="Helical" evidence="2">
    <location>
        <begin position="37"/>
        <end position="58"/>
    </location>
</feature>
<dbReference type="OrthoDB" id="9806130at2"/>
<organism evidence="4 5">
    <name type="scientific">Saccharopolyspora hirsuta</name>
    <dbReference type="NCBI Taxonomy" id="1837"/>
    <lineage>
        <taxon>Bacteria</taxon>
        <taxon>Bacillati</taxon>
        <taxon>Actinomycetota</taxon>
        <taxon>Actinomycetes</taxon>
        <taxon>Pseudonocardiales</taxon>
        <taxon>Pseudonocardiaceae</taxon>
        <taxon>Saccharopolyspora</taxon>
    </lineage>
</organism>
<dbReference type="GO" id="GO:0000155">
    <property type="term" value="F:phosphorelay sensor kinase activity"/>
    <property type="evidence" value="ECO:0007669"/>
    <property type="project" value="TreeGrafter"/>
</dbReference>
<dbReference type="SMART" id="SM00387">
    <property type="entry name" value="HATPase_c"/>
    <property type="match status" value="1"/>
</dbReference>
<dbReference type="SMR" id="A0A5M7BKC3"/>
<evidence type="ECO:0000313" key="4">
    <source>
        <dbReference type="EMBL" id="KAA5830109.1"/>
    </source>
</evidence>
<evidence type="ECO:0000256" key="2">
    <source>
        <dbReference type="SAM" id="Phobius"/>
    </source>
</evidence>
<proteinExistence type="predicted"/>
<dbReference type="AlphaFoldDB" id="A0A5M7BKC3"/>
<keyword evidence="2" id="KW-0812">Transmembrane</keyword>
<dbReference type="GO" id="GO:0005886">
    <property type="term" value="C:plasma membrane"/>
    <property type="evidence" value="ECO:0007669"/>
    <property type="project" value="TreeGrafter"/>
</dbReference>
<dbReference type="PROSITE" id="PS50109">
    <property type="entry name" value="HIS_KIN"/>
    <property type="match status" value="1"/>
</dbReference>
<dbReference type="SUPFAM" id="SSF55874">
    <property type="entry name" value="ATPase domain of HSP90 chaperone/DNA topoisomerase II/histidine kinase"/>
    <property type="match status" value="1"/>
</dbReference>
<dbReference type="RefSeq" id="WP_150068963.1">
    <property type="nucleotide sequence ID" value="NZ_JBEPDJ010000004.1"/>
</dbReference>
<accession>A0A5M7BKC3</accession>
<reference evidence="4 5" key="1">
    <citation type="submission" date="2019-09" db="EMBL/GenBank/DDBJ databases">
        <title>Draft genome sequence of the thermophilic Saccharopolyspora hirsuta VKM Ac-666T.</title>
        <authorList>
            <person name="Lobastova T.G."/>
            <person name="Fokina V."/>
            <person name="Bragin E.Y."/>
            <person name="Shtratnikova V.Y."/>
            <person name="Starodumova I.P."/>
            <person name="Tarlachkov S.V."/>
            <person name="Donova M.V."/>
        </authorList>
    </citation>
    <scope>NUCLEOTIDE SEQUENCE [LARGE SCALE GENOMIC DNA]</scope>
    <source>
        <strain evidence="4 5">VKM Ac-666</strain>
    </source>
</reference>
<sequence length="269" mass="27443">MTGSTLLIVLLAACEFVGVGLVGAVVLRLLRRFPVAVPFAAVIVITVIAMTAGTAMLTSGLPEHLAGEPVVIVSMGVAGISAGLLLCVPVMRDGQQLLRGRLEVQGLAEVVDELFAPTRVQAGGDALHRTSVALGELVGDAVQGVEAVAAEGGVRVWAGWVEPEVISADRAEIARAIDNLLVNAMRCAGGGGTVSVDAWGGERCTTVSVCVEPGGGSGQRSGVDVPDHRGAGLRLAIVQGIAREHGGELSVREVPGGCRFEIRLPAAVP</sequence>
<evidence type="ECO:0000259" key="3">
    <source>
        <dbReference type="PROSITE" id="PS50109"/>
    </source>
</evidence>
<dbReference type="PANTHER" id="PTHR45569:SF1">
    <property type="entry name" value="SENSOR PROTEIN KDPD"/>
    <property type="match status" value="1"/>
</dbReference>
<dbReference type="Pfam" id="PF02518">
    <property type="entry name" value="HATPase_c"/>
    <property type="match status" value="1"/>
</dbReference>